<sequence>MSKPSTNKVWHSIDQIPNKGEWYSIVQSPKIRLMSVSNINHTETDYQVSAENIVNATDGFIDEAKVYSSITHIEINNQHLIISFSNGLTFDCGVVSGDYPILRYTTEGIEAKYNREPDSAYKLLVPTKDISLSYDKLTEEQKNEIKFHFSDFTEQEIALLQKPAIDAAAQCETVINLVNNALNNIEALNNLISDEEAKRDMSEQDRLSSETERKRQETIRISNEESRKIAEQQREQSETQRVQREQARVNEETSRINAETLRAQAESDRKSEYSQIVNETNTAKDLALDVANHPNYVGTDFYVYQWDRSTQSYNKLDICLRPEAFNIFRTFPSIPEMNNNKDNVPEGKFVVINGDVEVEDTGKLYVRTSEGFDYLVDMSGMRGFSGKTPQFIIGNVVSSEPDVPANVSLSESGVDSSGNPIYAINISVPKGKSGTSFNIHATYDTLDDLSTAIPDGSDINGCCAVGTQKPYNYYFWGKGSDGESGWQDHGRLEGQKGDPYTWEDLTPEQKETMAVNTGRYFFENLMINSDGHLIINIPDN</sequence>
<name>A0A173V639_PARDI</name>
<organism evidence="2 3">
    <name type="scientific">Parabacteroides distasonis</name>
    <dbReference type="NCBI Taxonomy" id="823"/>
    <lineage>
        <taxon>Bacteria</taxon>
        <taxon>Pseudomonadati</taxon>
        <taxon>Bacteroidota</taxon>
        <taxon>Bacteroidia</taxon>
        <taxon>Bacteroidales</taxon>
        <taxon>Tannerellaceae</taxon>
        <taxon>Parabacteroides</taxon>
    </lineage>
</organism>
<evidence type="ECO:0000256" key="1">
    <source>
        <dbReference type="SAM" id="MobiDB-lite"/>
    </source>
</evidence>
<reference evidence="2 3" key="1">
    <citation type="submission" date="2015-09" db="EMBL/GenBank/DDBJ databases">
        <authorList>
            <consortium name="Pathogen Informatics"/>
        </authorList>
    </citation>
    <scope>NUCLEOTIDE SEQUENCE [LARGE SCALE GENOMIC DNA]</scope>
    <source>
        <strain evidence="2 3">2789STDY5608872</strain>
    </source>
</reference>
<protein>
    <recommendedName>
        <fullName evidence="4">DUF2479 domain-containing protein</fullName>
    </recommendedName>
</protein>
<gene>
    <name evidence="2" type="ORF">ERS852429_02684</name>
</gene>
<evidence type="ECO:0000313" key="3">
    <source>
        <dbReference type="Proteomes" id="UP000095591"/>
    </source>
</evidence>
<dbReference type="RefSeq" id="WP_052647263.1">
    <property type="nucleotide sequence ID" value="NZ_CDRH01000212.1"/>
</dbReference>
<evidence type="ECO:0008006" key="4">
    <source>
        <dbReference type="Google" id="ProtNLM"/>
    </source>
</evidence>
<dbReference type="EMBL" id="CYXP01000006">
    <property type="protein sequence ID" value="CUN22772.1"/>
    <property type="molecule type" value="Genomic_DNA"/>
</dbReference>
<evidence type="ECO:0000313" key="2">
    <source>
        <dbReference type="EMBL" id="CUN22772.1"/>
    </source>
</evidence>
<dbReference type="AlphaFoldDB" id="A0A173V639"/>
<dbReference type="Proteomes" id="UP000095591">
    <property type="component" value="Unassembled WGS sequence"/>
</dbReference>
<proteinExistence type="predicted"/>
<accession>A0A173V639</accession>
<feature type="compositionally biased region" description="Basic and acidic residues" evidence="1">
    <location>
        <begin position="196"/>
        <end position="254"/>
    </location>
</feature>
<feature type="region of interest" description="Disordered" evidence="1">
    <location>
        <begin position="196"/>
        <end position="272"/>
    </location>
</feature>